<keyword evidence="9" id="KW-1185">Reference proteome</keyword>
<feature type="domain" description="Tyrosine-protein phosphatase" evidence="6">
    <location>
        <begin position="10"/>
        <end position="173"/>
    </location>
</feature>
<evidence type="ECO:0000256" key="2">
    <source>
        <dbReference type="ARBA" id="ARBA00013064"/>
    </source>
</evidence>
<protein>
    <recommendedName>
        <fullName evidence="2">protein-tyrosine-phosphatase</fullName>
        <ecNumber evidence="2">3.1.3.48</ecNumber>
    </recommendedName>
</protein>
<dbReference type="Pfam" id="PF00782">
    <property type="entry name" value="DSPc"/>
    <property type="match status" value="1"/>
</dbReference>
<dbReference type="InterPro" id="IPR000387">
    <property type="entry name" value="Tyr_Pase_dom"/>
</dbReference>
<feature type="domain" description="Tyrosine specific protein phosphatases" evidence="7">
    <location>
        <begin position="82"/>
        <end position="151"/>
    </location>
</feature>
<evidence type="ECO:0000259" key="7">
    <source>
        <dbReference type="PROSITE" id="PS50056"/>
    </source>
</evidence>
<evidence type="ECO:0000259" key="6">
    <source>
        <dbReference type="PROSITE" id="PS50054"/>
    </source>
</evidence>
<evidence type="ECO:0000256" key="1">
    <source>
        <dbReference type="ARBA" id="ARBA00008601"/>
    </source>
</evidence>
<evidence type="ECO:0000313" key="9">
    <source>
        <dbReference type="Proteomes" id="UP000799772"/>
    </source>
</evidence>
<evidence type="ECO:0000256" key="4">
    <source>
        <dbReference type="ARBA" id="ARBA00022912"/>
    </source>
</evidence>
<evidence type="ECO:0000256" key="3">
    <source>
        <dbReference type="ARBA" id="ARBA00022801"/>
    </source>
</evidence>
<dbReference type="InterPro" id="IPR016130">
    <property type="entry name" value="Tyr_Pase_AS"/>
</dbReference>
<comment type="similarity">
    <text evidence="1">Belongs to the protein-tyrosine phosphatase family. Non-receptor class dual specificity subfamily.</text>
</comment>
<dbReference type="EMBL" id="ML978122">
    <property type="protein sequence ID" value="KAF2102801.1"/>
    <property type="molecule type" value="Genomic_DNA"/>
</dbReference>
<sequence>MAKSQTPELSPIKAIPGLFISDRFAAAAPSNIREHNIVRVLSIVRPNEIPQSHAERFTDSSSQDNQPEVEIRSIPIDDDPTEDILQHLRPACDWIEQGLERRLESNSDVQAGVLVHCRLGISRSGAFVVAYLMHKLQLSFSAALALARDSRSMICPNDGFERQLRIWEICEYDIYTDEPSAEAAERKEKRAYTVWKAERDNLLKRGEEDVNRARFSSMASMAAHFGKRRQEASRDAEIKREKGEEESADESERKEGWDKVKKMEEEWNDRLKRGITAGENDGNS</sequence>
<dbReference type="EC" id="3.1.3.48" evidence="2"/>
<dbReference type="PROSITE" id="PS00383">
    <property type="entry name" value="TYR_PHOSPHATASE_1"/>
    <property type="match status" value="1"/>
</dbReference>
<feature type="compositionally biased region" description="Basic and acidic residues" evidence="5">
    <location>
        <begin position="228"/>
        <end position="261"/>
    </location>
</feature>
<dbReference type="SMART" id="SM00195">
    <property type="entry name" value="DSPc"/>
    <property type="match status" value="1"/>
</dbReference>
<dbReference type="SUPFAM" id="SSF52799">
    <property type="entry name" value="(Phosphotyrosine protein) phosphatases II"/>
    <property type="match status" value="1"/>
</dbReference>
<dbReference type="InterPro" id="IPR000340">
    <property type="entry name" value="Dual-sp_phosphatase_cat-dom"/>
</dbReference>
<keyword evidence="4" id="KW-0904">Protein phosphatase</keyword>
<evidence type="ECO:0000313" key="8">
    <source>
        <dbReference type="EMBL" id="KAF2102801.1"/>
    </source>
</evidence>
<dbReference type="PROSITE" id="PS50054">
    <property type="entry name" value="TYR_PHOSPHATASE_DUAL"/>
    <property type="match status" value="1"/>
</dbReference>
<dbReference type="AlphaFoldDB" id="A0A9P4IJL4"/>
<dbReference type="GO" id="GO:0004725">
    <property type="term" value="F:protein tyrosine phosphatase activity"/>
    <property type="evidence" value="ECO:0007669"/>
    <property type="project" value="UniProtKB-EC"/>
</dbReference>
<comment type="caution">
    <text evidence="8">The sequence shown here is derived from an EMBL/GenBank/DDBJ whole genome shotgun (WGS) entry which is preliminary data.</text>
</comment>
<reference evidence="8" key="1">
    <citation type="journal article" date="2020" name="Stud. Mycol.">
        <title>101 Dothideomycetes genomes: a test case for predicting lifestyles and emergence of pathogens.</title>
        <authorList>
            <person name="Haridas S."/>
            <person name="Albert R."/>
            <person name="Binder M."/>
            <person name="Bloem J."/>
            <person name="Labutti K."/>
            <person name="Salamov A."/>
            <person name="Andreopoulos B."/>
            <person name="Baker S."/>
            <person name="Barry K."/>
            <person name="Bills G."/>
            <person name="Bluhm B."/>
            <person name="Cannon C."/>
            <person name="Castanera R."/>
            <person name="Culley D."/>
            <person name="Daum C."/>
            <person name="Ezra D."/>
            <person name="Gonzalez J."/>
            <person name="Henrissat B."/>
            <person name="Kuo A."/>
            <person name="Liang C."/>
            <person name="Lipzen A."/>
            <person name="Lutzoni F."/>
            <person name="Magnuson J."/>
            <person name="Mondo S."/>
            <person name="Nolan M."/>
            <person name="Ohm R."/>
            <person name="Pangilinan J."/>
            <person name="Park H.-J."/>
            <person name="Ramirez L."/>
            <person name="Alfaro M."/>
            <person name="Sun H."/>
            <person name="Tritt A."/>
            <person name="Yoshinaga Y."/>
            <person name="Zwiers L.-H."/>
            <person name="Turgeon B."/>
            <person name="Goodwin S."/>
            <person name="Spatafora J."/>
            <person name="Crous P."/>
            <person name="Grigoriev I."/>
        </authorList>
    </citation>
    <scope>NUCLEOTIDE SEQUENCE</scope>
    <source>
        <strain evidence="8">CBS 133067</strain>
    </source>
</reference>
<accession>A0A9P4IJL4</accession>
<dbReference type="InterPro" id="IPR029021">
    <property type="entry name" value="Prot-tyrosine_phosphatase-like"/>
</dbReference>
<dbReference type="PROSITE" id="PS50056">
    <property type="entry name" value="TYR_PHOSPHATASE_2"/>
    <property type="match status" value="1"/>
</dbReference>
<dbReference type="Gene3D" id="3.90.190.10">
    <property type="entry name" value="Protein tyrosine phosphatase superfamily"/>
    <property type="match status" value="1"/>
</dbReference>
<feature type="region of interest" description="Disordered" evidence="5">
    <location>
        <begin position="224"/>
        <end position="261"/>
    </location>
</feature>
<dbReference type="CDD" id="cd14498">
    <property type="entry name" value="DSP"/>
    <property type="match status" value="1"/>
</dbReference>
<dbReference type="PANTHER" id="PTHR45848:SF4">
    <property type="entry name" value="DUAL SPECIFICITY PROTEIN PHOSPHATASE 12"/>
    <property type="match status" value="1"/>
</dbReference>
<dbReference type="GO" id="GO:0008138">
    <property type="term" value="F:protein tyrosine/serine/threonine phosphatase activity"/>
    <property type="evidence" value="ECO:0007669"/>
    <property type="project" value="TreeGrafter"/>
</dbReference>
<dbReference type="OrthoDB" id="10252009at2759"/>
<dbReference type="GO" id="GO:0005634">
    <property type="term" value="C:nucleus"/>
    <property type="evidence" value="ECO:0007669"/>
    <property type="project" value="TreeGrafter"/>
</dbReference>
<organism evidence="8 9">
    <name type="scientific">Rhizodiscina lignyota</name>
    <dbReference type="NCBI Taxonomy" id="1504668"/>
    <lineage>
        <taxon>Eukaryota</taxon>
        <taxon>Fungi</taxon>
        <taxon>Dikarya</taxon>
        <taxon>Ascomycota</taxon>
        <taxon>Pezizomycotina</taxon>
        <taxon>Dothideomycetes</taxon>
        <taxon>Pleosporomycetidae</taxon>
        <taxon>Aulographales</taxon>
        <taxon>Rhizodiscinaceae</taxon>
        <taxon>Rhizodiscina</taxon>
    </lineage>
</organism>
<proteinExistence type="inferred from homology"/>
<gene>
    <name evidence="8" type="ORF">NA57DRAFT_71787</name>
</gene>
<dbReference type="InterPro" id="IPR020422">
    <property type="entry name" value="TYR_PHOSPHATASE_DUAL_dom"/>
</dbReference>
<keyword evidence="3" id="KW-0378">Hydrolase</keyword>
<evidence type="ECO:0000256" key="5">
    <source>
        <dbReference type="SAM" id="MobiDB-lite"/>
    </source>
</evidence>
<dbReference type="PANTHER" id="PTHR45848">
    <property type="entry name" value="DUAL SPECIFICITY PROTEIN PHOSPHATASE 12 FAMILY MEMBER"/>
    <property type="match status" value="1"/>
</dbReference>
<name>A0A9P4IJL4_9PEZI</name>
<dbReference type="Proteomes" id="UP000799772">
    <property type="component" value="Unassembled WGS sequence"/>
</dbReference>